<feature type="region of interest" description="Disordered" evidence="3">
    <location>
        <begin position="174"/>
        <end position="250"/>
    </location>
</feature>
<reference evidence="7" key="1">
    <citation type="submission" date="2012-06" db="EMBL/GenBank/DDBJ databases">
        <title>The genome sequence of Coniosporium apollinis CBS 100218.</title>
        <authorList>
            <consortium name="The Broad Institute Genome Sequencing Platform"/>
            <person name="Cuomo C."/>
            <person name="Gorbushina A."/>
            <person name="Noack S."/>
            <person name="Walker B."/>
            <person name="Young S.K."/>
            <person name="Zeng Q."/>
            <person name="Gargeya S."/>
            <person name="Fitzgerald M."/>
            <person name="Haas B."/>
            <person name="Abouelleil A."/>
            <person name="Alvarado L."/>
            <person name="Arachchi H.M."/>
            <person name="Berlin A.M."/>
            <person name="Chapman S.B."/>
            <person name="Goldberg J."/>
            <person name="Griggs A."/>
            <person name="Gujja S."/>
            <person name="Hansen M."/>
            <person name="Howarth C."/>
            <person name="Imamovic A."/>
            <person name="Larimer J."/>
            <person name="McCowan C."/>
            <person name="Montmayeur A."/>
            <person name="Murphy C."/>
            <person name="Neiman D."/>
            <person name="Pearson M."/>
            <person name="Priest M."/>
            <person name="Roberts A."/>
            <person name="Saif S."/>
            <person name="Shea T."/>
            <person name="Sisk P."/>
            <person name="Sykes S."/>
            <person name="Wortman J."/>
            <person name="Nusbaum C."/>
            <person name="Birren B."/>
        </authorList>
    </citation>
    <scope>NUCLEOTIDE SEQUENCE [LARGE SCALE GENOMIC DNA]</scope>
    <source>
        <strain evidence="7">CBS 100218</strain>
    </source>
</reference>
<feature type="region of interest" description="Disordered" evidence="3">
    <location>
        <begin position="49"/>
        <end position="95"/>
    </location>
</feature>
<dbReference type="HOGENOM" id="CLU_018830_0_1_1"/>
<feature type="compositionally biased region" description="Polar residues" evidence="3">
    <location>
        <begin position="518"/>
        <end position="533"/>
    </location>
</feature>
<feature type="compositionally biased region" description="Low complexity" evidence="3">
    <location>
        <begin position="125"/>
        <end position="141"/>
    </location>
</feature>
<dbReference type="OMA" id="PFNDPVN"/>
<evidence type="ECO:0000256" key="2">
    <source>
        <dbReference type="PROSITE-ProRule" id="PRU00192"/>
    </source>
</evidence>
<dbReference type="STRING" id="1168221.R7Z712"/>
<keyword evidence="4" id="KW-1133">Transmembrane helix</keyword>
<feature type="compositionally biased region" description="Low complexity" evidence="3">
    <location>
        <begin position="77"/>
        <end position="95"/>
    </location>
</feature>
<keyword evidence="4" id="KW-0812">Transmembrane</keyword>
<organism evidence="6 7">
    <name type="scientific">Coniosporium apollinis (strain CBS 100218)</name>
    <name type="common">Rock-inhabiting black yeast</name>
    <dbReference type="NCBI Taxonomy" id="1168221"/>
    <lineage>
        <taxon>Eukaryota</taxon>
        <taxon>Fungi</taxon>
        <taxon>Dikarya</taxon>
        <taxon>Ascomycota</taxon>
        <taxon>Pezizomycotina</taxon>
        <taxon>Dothideomycetes</taxon>
        <taxon>Dothideomycetes incertae sedis</taxon>
        <taxon>Coniosporium</taxon>
    </lineage>
</organism>
<dbReference type="InterPro" id="IPR001452">
    <property type="entry name" value="SH3_domain"/>
</dbReference>
<dbReference type="GeneID" id="19906277"/>
<gene>
    <name evidence="6" type="ORF">W97_08966</name>
</gene>
<dbReference type="eggNOG" id="ENOG502SCEN">
    <property type="taxonomic scope" value="Eukaryota"/>
</dbReference>
<name>R7Z712_CONA1</name>
<evidence type="ECO:0000256" key="4">
    <source>
        <dbReference type="SAM" id="Phobius"/>
    </source>
</evidence>
<dbReference type="InterPro" id="IPR035521">
    <property type="entry name" value="Fus1_SH3"/>
</dbReference>
<feature type="region of interest" description="Disordered" evidence="3">
    <location>
        <begin position="344"/>
        <end position="364"/>
    </location>
</feature>
<accession>R7Z712</accession>
<dbReference type="EMBL" id="JH767624">
    <property type="protein sequence ID" value="EON69706.1"/>
    <property type="molecule type" value="Genomic_DNA"/>
</dbReference>
<feature type="region of interest" description="Disordered" evidence="3">
    <location>
        <begin position="274"/>
        <end position="308"/>
    </location>
</feature>
<feature type="region of interest" description="Disordered" evidence="3">
    <location>
        <begin position="125"/>
        <end position="144"/>
    </location>
</feature>
<dbReference type="SMART" id="SM00326">
    <property type="entry name" value="SH3"/>
    <property type="match status" value="1"/>
</dbReference>
<dbReference type="SUPFAM" id="SSF50044">
    <property type="entry name" value="SH3-domain"/>
    <property type="match status" value="1"/>
</dbReference>
<dbReference type="OrthoDB" id="5340910at2759"/>
<dbReference type="Pfam" id="PF14604">
    <property type="entry name" value="SH3_9"/>
    <property type="match status" value="1"/>
</dbReference>
<dbReference type="RefSeq" id="XP_007785023.1">
    <property type="nucleotide sequence ID" value="XM_007786833.1"/>
</dbReference>
<feature type="domain" description="SH3" evidence="5">
    <location>
        <begin position="392"/>
        <end position="453"/>
    </location>
</feature>
<evidence type="ECO:0000259" key="5">
    <source>
        <dbReference type="PROSITE" id="PS50002"/>
    </source>
</evidence>
<sequence length="601" mass="61861">MPIALQNRDAAPQDARPMQTIVSVVYVTAEKTFSGEAVYVTADMPDTRPYRSLPADPDFPGAIIPRPTQTGEEEEASTTAPRTSSKPPSSTTLPTTTLAASLPLISSTLESSGLLTSTLPTSAAAAASTENAQPSSASSEGMSGGAKAGLALGILIAIGAVLALVLLFYRRKKQQNKSREVEDEKFDMSPALAPPPPPAKNTAASIRTARTASTAPRLSLRPVTEFLPNLAGDGRSTSNKQEMVVAPGPSSSADANGFLAPMAAAAGGSAWERPGAHNHPNDPANPFGNHAETIESRSPPGPAEMLASTTPAKPEIISPVSPLESENSVPFGAVAVRAHVAQNPLSGQRNGAGPAEMPNPAPAQPTELPAAPIPSPPVLAAIPASPVPPPSAMNTVHRVQLDFTPNMDDELDLRAGQLVRLLHEYDDGWALCQRMDRSQQGVAPRTCLSKHAVKPRPASPAQGRPGGASPQLRGPPRSPLPLSPPNGRNSPGPFARQAGPVPPSVGRNLPSPFAEQPRSASPTGGRGRSQSNAAYPGALRSMSPGPYGAGPGPSRPQPSRRRSNSASGVTGLRTSPPGLSPMNPAAAGTVPLRKPVPGQAI</sequence>
<dbReference type="InterPro" id="IPR036028">
    <property type="entry name" value="SH3-like_dom_sf"/>
</dbReference>
<dbReference type="AlphaFoldDB" id="R7Z712"/>
<dbReference type="Gene3D" id="2.30.30.40">
    <property type="entry name" value="SH3 Domains"/>
    <property type="match status" value="1"/>
</dbReference>
<evidence type="ECO:0000256" key="3">
    <source>
        <dbReference type="SAM" id="MobiDB-lite"/>
    </source>
</evidence>
<dbReference type="CDD" id="cd11854">
    <property type="entry name" value="SH3_Fus1p"/>
    <property type="match status" value="1"/>
</dbReference>
<evidence type="ECO:0000313" key="7">
    <source>
        <dbReference type="Proteomes" id="UP000016924"/>
    </source>
</evidence>
<proteinExistence type="predicted"/>
<keyword evidence="1 2" id="KW-0728">SH3 domain</keyword>
<evidence type="ECO:0000313" key="6">
    <source>
        <dbReference type="EMBL" id="EON69706.1"/>
    </source>
</evidence>
<dbReference type="Proteomes" id="UP000016924">
    <property type="component" value="Unassembled WGS sequence"/>
</dbReference>
<keyword evidence="7" id="KW-1185">Reference proteome</keyword>
<feature type="compositionally biased region" description="Low complexity" evidence="3">
    <location>
        <begin position="200"/>
        <end position="215"/>
    </location>
</feature>
<protein>
    <recommendedName>
        <fullName evidence="5">SH3 domain-containing protein</fullName>
    </recommendedName>
</protein>
<feature type="region of interest" description="Disordered" evidence="3">
    <location>
        <begin position="441"/>
        <end position="601"/>
    </location>
</feature>
<keyword evidence="4" id="KW-0472">Membrane</keyword>
<evidence type="ECO:0000256" key="1">
    <source>
        <dbReference type="ARBA" id="ARBA00022443"/>
    </source>
</evidence>
<dbReference type="PROSITE" id="PS50002">
    <property type="entry name" value="SH3"/>
    <property type="match status" value="1"/>
</dbReference>
<feature type="transmembrane region" description="Helical" evidence="4">
    <location>
        <begin position="148"/>
        <end position="169"/>
    </location>
</feature>